<name>A0A5M6DD59_9BACT</name>
<protein>
    <submittedName>
        <fullName evidence="3">Zinc ribbon domain-containing protein</fullName>
    </submittedName>
</protein>
<dbReference type="AlphaFoldDB" id="A0A5M6DD59"/>
<gene>
    <name evidence="3" type="ORF">FYK55_08295</name>
</gene>
<dbReference type="PANTHER" id="PTHR34404">
    <property type="entry name" value="REGULATORY PROTEIN, FMDB FAMILY"/>
    <property type="match status" value="1"/>
</dbReference>
<dbReference type="Pfam" id="PF09723">
    <property type="entry name" value="Zn_ribbon_8"/>
    <property type="match status" value="1"/>
</dbReference>
<dbReference type="Proteomes" id="UP000324479">
    <property type="component" value="Unassembled WGS sequence"/>
</dbReference>
<evidence type="ECO:0000259" key="2">
    <source>
        <dbReference type="SMART" id="SM00834"/>
    </source>
</evidence>
<dbReference type="InterPro" id="IPR013429">
    <property type="entry name" value="Regulatory_FmdB_Zinc_ribbon"/>
</dbReference>
<keyword evidence="4" id="KW-1185">Reference proteome</keyword>
<accession>A0A5M6DD59</accession>
<evidence type="ECO:0000256" key="1">
    <source>
        <dbReference type="SAM" id="MobiDB-lite"/>
    </source>
</evidence>
<dbReference type="RefSeq" id="WP_150075946.1">
    <property type="nucleotide sequence ID" value="NZ_VWOX01000004.1"/>
</dbReference>
<dbReference type="EMBL" id="VWOX01000004">
    <property type="protein sequence ID" value="KAA5544340.1"/>
    <property type="molecule type" value="Genomic_DNA"/>
</dbReference>
<reference evidence="3 4" key="1">
    <citation type="submission" date="2019-08" db="EMBL/GenBank/DDBJ databases">
        <authorList>
            <person name="Dhanesh K."/>
            <person name="Kumar G."/>
            <person name="Sasikala C."/>
            <person name="Venkata Ramana C."/>
        </authorList>
    </citation>
    <scope>NUCLEOTIDE SEQUENCE [LARGE SCALE GENOMIC DNA]</scope>
    <source>
        <strain evidence="3 4">JC645</strain>
    </source>
</reference>
<dbReference type="PANTHER" id="PTHR34404:SF2">
    <property type="entry name" value="CONSERVED SERINE RICH PROTEIN"/>
    <property type="match status" value="1"/>
</dbReference>
<organism evidence="3 4">
    <name type="scientific">Roseiconus nitratireducens</name>
    <dbReference type="NCBI Taxonomy" id="2605748"/>
    <lineage>
        <taxon>Bacteria</taxon>
        <taxon>Pseudomonadati</taxon>
        <taxon>Planctomycetota</taxon>
        <taxon>Planctomycetia</taxon>
        <taxon>Pirellulales</taxon>
        <taxon>Pirellulaceae</taxon>
        <taxon>Roseiconus</taxon>
    </lineage>
</organism>
<evidence type="ECO:0000313" key="3">
    <source>
        <dbReference type="EMBL" id="KAA5544340.1"/>
    </source>
</evidence>
<feature type="domain" description="Putative regulatory protein FmdB zinc ribbon" evidence="2">
    <location>
        <begin position="1"/>
        <end position="42"/>
    </location>
</feature>
<dbReference type="NCBIfam" id="TIGR02605">
    <property type="entry name" value="CxxC_CxxC_SSSS"/>
    <property type="match status" value="1"/>
</dbReference>
<comment type="caution">
    <text evidence="3">The sequence shown here is derived from an EMBL/GenBank/DDBJ whole genome shotgun (WGS) entry which is preliminary data.</text>
</comment>
<feature type="region of interest" description="Disordered" evidence="1">
    <location>
        <begin position="66"/>
        <end position="111"/>
    </location>
</feature>
<proteinExistence type="predicted"/>
<sequence>MPTYDYECDACGHEMELFQGINDPVKRKCPECGKPKLRRLFGSGAAIVFKGSGFYQTDYRSEGYKKAAAADKKSSSDSKGDSKKSKGDGAKAKGSSSDGAAKKGGKSKSSE</sequence>
<evidence type="ECO:0000313" key="4">
    <source>
        <dbReference type="Proteomes" id="UP000324479"/>
    </source>
</evidence>
<dbReference type="SMART" id="SM00834">
    <property type="entry name" value="CxxC_CXXC_SSSS"/>
    <property type="match status" value="1"/>
</dbReference>
<feature type="compositionally biased region" description="Basic and acidic residues" evidence="1">
    <location>
        <begin position="66"/>
        <end position="91"/>
    </location>
</feature>